<gene>
    <name evidence="4" type="ORF">OIDMADRAFT_170212</name>
</gene>
<dbReference type="EMBL" id="KN832884">
    <property type="protein sequence ID" value="KIM96488.1"/>
    <property type="molecule type" value="Genomic_DNA"/>
</dbReference>
<feature type="domain" description="Polyketide synthase-like phosphopantetheine-binding" evidence="3">
    <location>
        <begin position="565"/>
        <end position="637"/>
    </location>
</feature>
<dbReference type="SUPFAM" id="SSF47336">
    <property type="entry name" value="ACP-like"/>
    <property type="match status" value="1"/>
</dbReference>
<dbReference type="PANTHER" id="PTHR43439:SF2">
    <property type="entry name" value="ENZYME, PUTATIVE (JCVI)-RELATED"/>
    <property type="match status" value="1"/>
</dbReference>
<dbReference type="Gene3D" id="3.40.50.12780">
    <property type="entry name" value="N-terminal domain of ligase-like"/>
    <property type="match status" value="1"/>
</dbReference>
<dbReference type="SUPFAM" id="SSF51735">
    <property type="entry name" value="NAD(P)-binding Rossmann-fold domains"/>
    <property type="match status" value="1"/>
</dbReference>
<proteinExistence type="predicted"/>
<dbReference type="GO" id="GO:0031177">
    <property type="term" value="F:phosphopantetheine binding"/>
    <property type="evidence" value="ECO:0007669"/>
    <property type="project" value="InterPro"/>
</dbReference>
<dbReference type="Pfam" id="PF00550">
    <property type="entry name" value="PP-binding"/>
    <property type="match status" value="1"/>
</dbReference>
<dbReference type="InterPro" id="IPR036736">
    <property type="entry name" value="ACP-like_sf"/>
</dbReference>
<evidence type="ECO:0000256" key="2">
    <source>
        <dbReference type="ARBA" id="ARBA00022553"/>
    </source>
</evidence>
<dbReference type="Pfam" id="PF07993">
    <property type="entry name" value="NAD_binding_4"/>
    <property type="match status" value="1"/>
</dbReference>
<dbReference type="InterPro" id="IPR020845">
    <property type="entry name" value="AMP-binding_CS"/>
</dbReference>
<organism evidence="4 5">
    <name type="scientific">Oidiodendron maius (strain Zn)</name>
    <dbReference type="NCBI Taxonomy" id="913774"/>
    <lineage>
        <taxon>Eukaryota</taxon>
        <taxon>Fungi</taxon>
        <taxon>Dikarya</taxon>
        <taxon>Ascomycota</taxon>
        <taxon>Pezizomycotina</taxon>
        <taxon>Leotiomycetes</taxon>
        <taxon>Leotiomycetes incertae sedis</taxon>
        <taxon>Myxotrichaceae</taxon>
        <taxon>Oidiodendron</taxon>
    </lineage>
</organism>
<dbReference type="Gene3D" id="1.10.1200.10">
    <property type="entry name" value="ACP-like"/>
    <property type="match status" value="1"/>
</dbReference>
<keyword evidence="1" id="KW-0596">Phosphopantetheine</keyword>
<name>A0A0C3CC26_OIDMZ</name>
<dbReference type="InterPro" id="IPR006162">
    <property type="entry name" value="Ppantetheine_attach_site"/>
</dbReference>
<dbReference type="PANTHER" id="PTHR43439">
    <property type="entry name" value="PHENYLACETATE-COENZYME A LIGASE"/>
    <property type="match status" value="1"/>
</dbReference>
<reference evidence="5" key="2">
    <citation type="submission" date="2015-01" db="EMBL/GenBank/DDBJ databases">
        <title>Evolutionary Origins and Diversification of the Mycorrhizal Mutualists.</title>
        <authorList>
            <consortium name="DOE Joint Genome Institute"/>
            <consortium name="Mycorrhizal Genomics Consortium"/>
            <person name="Kohler A."/>
            <person name="Kuo A."/>
            <person name="Nagy L.G."/>
            <person name="Floudas D."/>
            <person name="Copeland A."/>
            <person name="Barry K.W."/>
            <person name="Cichocki N."/>
            <person name="Veneault-Fourrey C."/>
            <person name="LaButti K."/>
            <person name="Lindquist E.A."/>
            <person name="Lipzen A."/>
            <person name="Lundell T."/>
            <person name="Morin E."/>
            <person name="Murat C."/>
            <person name="Riley R."/>
            <person name="Ohm R."/>
            <person name="Sun H."/>
            <person name="Tunlid A."/>
            <person name="Henrissat B."/>
            <person name="Grigoriev I.V."/>
            <person name="Hibbett D.S."/>
            <person name="Martin F."/>
        </authorList>
    </citation>
    <scope>NUCLEOTIDE SEQUENCE [LARGE SCALE GENOMIC DNA]</scope>
    <source>
        <strain evidence="5">Zn</strain>
    </source>
</reference>
<dbReference type="Pfam" id="PF23562">
    <property type="entry name" value="AMP-binding_C_3"/>
    <property type="match status" value="1"/>
</dbReference>
<dbReference type="InterPro" id="IPR000873">
    <property type="entry name" value="AMP-dep_synth/lig_dom"/>
</dbReference>
<keyword evidence="2" id="KW-0597">Phosphoprotein</keyword>
<evidence type="ECO:0000313" key="4">
    <source>
        <dbReference type="EMBL" id="KIM96488.1"/>
    </source>
</evidence>
<dbReference type="InterPro" id="IPR020806">
    <property type="entry name" value="PKS_PP-bd"/>
</dbReference>
<dbReference type="Proteomes" id="UP000054321">
    <property type="component" value="Unassembled WGS sequence"/>
</dbReference>
<dbReference type="InterPro" id="IPR051414">
    <property type="entry name" value="Adenylate-forming_Reductase"/>
</dbReference>
<reference evidence="4 5" key="1">
    <citation type="submission" date="2014-04" db="EMBL/GenBank/DDBJ databases">
        <authorList>
            <consortium name="DOE Joint Genome Institute"/>
            <person name="Kuo A."/>
            <person name="Martino E."/>
            <person name="Perotto S."/>
            <person name="Kohler A."/>
            <person name="Nagy L.G."/>
            <person name="Floudas D."/>
            <person name="Copeland A."/>
            <person name="Barry K.W."/>
            <person name="Cichocki N."/>
            <person name="Veneault-Fourrey C."/>
            <person name="LaButti K."/>
            <person name="Lindquist E.A."/>
            <person name="Lipzen A."/>
            <person name="Lundell T."/>
            <person name="Morin E."/>
            <person name="Murat C."/>
            <person name="Sun H."/>
            <person name="Tunlid A."/>
            <person name="Henrissat B."/>
            <person name="Grigoriev I.V."/>
            <person name="Hibbett D.S."/>
            <person name="Martin F."/>
            <person name="Nordberg H.P."/>
            <person name="Cantor M.N."/>
            <person name="Hua S.X."/>
        </authorList>
    </citation>
    <scope>NUCLEOTIDE SEQUENCE [LARGE SCALE GENOMIC DNA]</scope>
    <source>
        <strain evidence="4 5">Zn</strain>
    </source>
</reference>
<dbReference type="OrthoDB" id="429813at2759"/>
<dbReference type="Gene3D" id="3.40.50.720">
    <property type="entry name" value="NAD(P)-binding Rossmann-like Domain"/>
    <property type="match status" value="1"/>
</dbReference>
<dbReference type="AlphaFoldDB" id="A0A0C3CC26"/>
<dbReference type="STRING" id="913774.A0A0C3CC26"/>
<dbReference type="InterPro" id="IPR009081">
    <property type="entry name" value="PP-bd_ACP"/>
</dbReference>
<dbReference type="SMART" id="SM00823">
    <property type="entry name" value="PKS_PP"/>
    <property type="match status" value="1"/>
</dbReference>
<protein>
    <recommendedName>
        <fullName evidence="3">Polyketide synthase-like phosphopantetheine-binding domain-containing protein</fullName>
    </recommendedName>
</protein>
<evidence type="ECO:0000259" key="3">
    <source>
        <dbReference type="SMART" id="SM00823"/>
    </source>
</evidence>
<dbReference type="HOGENOM" id="CLU_002220_2_1_1"/>
<dbReference type="PROSITE" id="PS00012">
    <property type="entry name" value="PHOSPHOPANTETHEINE"/>
    <property type="match status" value="1"/>
</dbReference>
<dbReference type="InParanoid" id="A0A0C3CC26"/>
<keyword evidence="5" id="KW-1185">Reference proteome</keyword>
<dbReference type="PROSITE" id="PS00455">
    <property type="entry name" value="AMP_BINDING"/>
    <property type="match status" value="1"/>
</dbReference>
<dbReference type="InterPro" id="IPR013120">
    <property type="entry name" value="FAR_NAD-bd"/>
</dbReference>
<dbReference type="InterPro" id="IPR042099">
    <property type="entry name" value="ANL_N_sf"/>
</dbReference>
<sequence length="1049" mass="115871">MSTILATTTHAASSESNRDSSAVVVPHVKSPILYTVDDLLFSRSQTIPDVHLVAYPATARGKSDYAHYTARDLDRFADHGALKYSSLGLKPKASEVVALLAPSNLDYVACIFALSRLGFAVLLLSNRLATEAYVSLLQKTNCSRIISSSSQSKAVEAIQSQIQISWYPLLEKSEYDIYPASAPRFPREPGGPAASSRIAFIIHSSGSTGLPKPIFQTHASCLSNYSSSFGYRAFLTLPLYHNHGLSSFFRAVYSGKELAMFNANLPLSGNNLIEAMNAVKPESFYGVPYALKLLAETDDGIRVLKECKLVLFGGSSCPDDLGDRLVAAGVYLVGHYGATEIGQLMTSFRPVEDKAWNYVRPLPGIQPYIQMVLRAPNTFECVALDGLPSKVISNCDDPPNSFRTSDLFSPHPTIPNAWKYLGRLDDRVTLVNGEKVLPLPYEHQIRENELVREACVFGIGRALPGLIIIPSENAVGIRKVQLLEKLWPVVQAANSRVEGFSQISPEMVEILDIGADYPCTDKGTMIRAAFYKKYEDLINSIYHRFETPTTGNFETGILLGHAELKAYLANIFISKLGFTGINYETDFFEAGVDSLQAITARGILMRELDLGGKTLGQNVIFEYPNILSLADHLHSLRTGQEMSRVDEIEIMKELTQKYSTFKRHTPGLDVIDGETLLTGATGSLGAHILAQLLERDTVKRVYCLVRAPSQETATTRVLSTLMAKGIDVPVNIDKLICFPSDLSREDLGLHESTLRKLRKLLTTVIHSAWAVNFNLGVQSFEQQHIRGTYNLLNLCLGVTTSRPARLFFCSSISAAAGTPLPATIRETYIEDPSHAQNMGYARSKLVTETIIKFAVEQTGLTAKVLRIGQIVGDTQKGIWNSTEAISLMIQSATTMGALPALDETPSWLPVDVVARAVLDLSQINKPKSSQPSLSTQDTSIVYHVQNARIFHWTQDLLPALRDAGLQFETVSQREWVQRLRNSEKNPELNPTIKLLDFFIEKYDNDNPGRKGLVFLTAKTEEECDVIREGYDIIGSGIVRKFVESWKIVQ</sequence>
<evidence type="ECO:0000256" key="1">
    <source>
        <dbReference type="ARBA" id="ARBA00022450"/>
    </source>
</evidence>
<evidence type="ECO:0000313" key="5">
    <source>
        <dbReference type="Proteomes" id="UP000054321"/>
    </source>
</evidence>
<dbReference type="SUPFAM" id="SSF56801">
    <property type="entry name" value="Acetyl-CoA synthetase-like"/>
    <property type="match status" value="1"/>
</dbReference>
<dbReference type="Pfam" id="PF00501">
    <property type="entry name" value="AMP-binding"/>
    <property type="match status" value="1"/>
</dbReference>
<dbReference type="InterPro" id="IPR036291">
    <property type="entry name" value="NAD(P)-bd_dom_sf"/>
</dbReference>
<accession>A0A0C3CC26</accession>